<keyword evidence="2" id="KW-1185">Reference proteome</keyword>
<gene>
    <name evidence="1" type="ORF">SPARVUS_LOCUS12724469</name>
</gene>
<name>A0ABN9FTA3_9NEOB</name>
<feature type="non-terminal residue" evidence="1">
    <location>
        <position position="64"/>
    </location>
</feature>
<reference evidence="1" key="1">
    <citation type="submission" date="2023-05" db="EMBL/GenBank/DDBJ databases">
        <authorList>
            <person name="Stuckert A."/>
        </authorList>
    </citation>
    <scope>NUCLEOTIDE SEQUENCE</scope>
</reference>
<evidence type="ECO:0008006" key="3">
    <source>
        <dbReference type="Google" id="ProtNLM"/>
    </source>
</evidence>
<proteinExistence type="predicted"/>
<evidence type="ECO:0000313" key="1">
    <source>
        <dbReference type="EMBL" id="CAI9600310.1"/>
    </source>
</evidence>
<dbReference type="Proteomes" id="UP001162483">
    <property type="component" value="Unassembled WGS sequence"/>
</dbReference>
<dbReference type="EMBL" id="CATNWA010017415">
    <property type="protein sequence ID" value="CAI9600310.1"/>
    <property type="molecule type" value="Genomic_DNA"/>
</dbReference>
<comment type="caution">
    <text evidence="1">The sequence shown here is derived from an EMBL/GenBank/DDBJ whole genome shotgun (WGS) entry which is preliminary data.</text>
</comment>
<evidence type="ECO:0000313" key="2">
    <source>
        <dbReference type="Proteomes" id="UP001162483"/>
    </source>
</evidence>
<sequence>MRGDQRVNCVLGVFYIGGLVSVLHCKHTALDGCAVHSHPKQCAQADREKNCWAQSRPLPGNAKS</sequence>
<accession>A0ABN9FTA3</accession>
<organism evidence="1 2">
    <name type="scientific">Staurois parvus</name>
    <dbReference type="NCBI Taxonomy" id="386267"/>
    <lineage>
        <taxon>Eukaryota</taxon>
        <taxon>Metazoa</taxon>
        <taxon>Chordata</taxon>
        <taxon>Craniata</taxon>
        <taxon>Vertebrata</taxon>
        <taxon>Euteleostomi</taxon>
        <taxon>Amphibia</taxon>
        <taxon>Batrachia</taxon>
        <taxon>Anura</taxon>
        <taxon>Neobatrachia</taxon>
        <taxon>Ranoidea</taxon>
        <taxon>Ranidae</taxon>
        <taxon>Staurois</taxon>
    </lineage>
</organism>
<protein>
    <recommendedName>
        <fullName evidence="3">Secreted protein</fullName>
    </recommendedName>
</protein>